<organism evidence="2 3">
    <name type="scientific">Hyaloscypha variabilis (strain UAMH 11265 / GT02V1 / F)</name>
    <name type="common">Meliniomyces variabilis</name>
    <dbReference type="NCBI Taxonomy" id="1149755"/>
    <lineage>
        <taxon>Eukaryota</taxon>
        <taxon>Fungi</taxon>
        <taxon>Dikarya</taxon>
        <taxon>Ascomycota</taxon>
        <taxon>Pezizomycotina</taxon>
        <taxon>Leotiomycetes</taxon>
        <taxon>Helotiales</taxon>
        <taxon>Hyaloscyphaceae</taxon>
        <taxon>Hyaloscypha</taxon>
        <taxon>Hyaloscypha variabilis</taxon>
    </lineage>
</organism>
<protein>
    <recommendedName>
        <fullName evidence="4">Chorismate synthase protein</fullName>
    </recommendedName>
</protein>
<feature type="transmembrane region" description="Helical" evidence="1">
    <location>
        <begin position="49"/>
        <end position="72"/>
    </location>
</feature>
<evidence type="ECO:0000313" key="2">
    <source>
        <dbReference type="EMBL" id="PMD43989.1"/>
    </source>
</evidence>
<dbReference type="STRING" id="1149755.A0A2J6RZQ3"/>
<sequence length="353" mass="39516">MAITWGTIKSLSLFFGPILLPKALAYYRSLRAAPSIHGTPIRPVPPPISRALLILTIATVFFLISTLPLFSAPNIFTQTSSRLQISTDVLFTRLSTLRPLTPSDEILRSKISSLESRYLYFQFGPSVLTECQFCNAEDPKSYLYYSLPSLLTPHLFNLCVLALVTSGLFTGKDAAIWRTPATLAAGALILIDVYFVATYDYKVNSRALRLEDIDFFFWKMRVWRSIGISFVDGMLGWLLYLSSTNRAFLTPPSTAERIEASTRMLDVVRSKMSAMGILRNTINRDEELRARSQGYWVHEGRVMGELMQEREVVDGVRNALDGRINMATITADAETYAQSVIAPLQSPSMNGNI</sequence>
<dbReference type="EMBL" id="KZ613941">
    <property type="protein sequence ID" value="PMD43989.1"/>
    <property type="molecule type" value="Genomic_DNA"/>
</dbReference>
<proteinExistence type="predicted"/>
<dbReference type="Proteomes" id="UP000235786">
    <property type="component" value="Unassembled WGS sequence"/>
</dbReference>
<reference evidence="2 3" key="1">
    <citation type="submission" date="2016-04" db="EMBL/GenBank/DDBJ databases">
        <title>A degradative enzymes factory behind the ericoid mycorrhizal symbiosis.</title>
        <authorList>
            <consortium name="DOE Joint Genome Institute"/>
            <person name="Martino E."/>
            <person name="Morin E."/>
            <person name="Grelet G."/>
            <person name="Kuo A."/>
            <person name="Kohler A."/>
            <person name="Daghino S."/>
            <person name="Barry K."/>
            <person name="Choi C."/>
            <person name="Cichocki N."/>
            <person name="Clum A."/>
            <person name="Copeland A."/>
            <person name="Hainaut M."/>
            <person name="Haridas S."/>
            <person name="Labutti K."/>
            <person name="Lindquist E."/>
            <person name="Lipzen A."/>
            <person name="Khouja H.-R."/>
            <person name="Murat C."/>
            <person name="Ohm R."/>
            <person name="Olson A."/>
            <person name="Spatafora J."/>
            <person name="Veneault-Fourrey C."/>
            <person name="Henrissat B."/>
            <person name="Grigoriev I."/>
            <person name="Martin F."/>
            <person name="Perotto S."/>
        </authorList>
    </citation>
    <scope>NUCLEOTIDE SEQUENCE [LARGE SCALE GENOMIC DNA]</scope>
    <source>
        <strain evidence="2 3">F</strain>
    </source>
</reference>
<name>A0A2J6RZQ3_HYAVF</name>
<dbReference type="PANTHER" id="PTHR39470:SF1">
    <property type="entry name" value="CHORISMATE SYNTHASE PROTEIN"/>
    <property type="match status" value="1"/>
</dbReference>
<dbReference type="AlphaFoldDB" id="A0A2J6RZQ3"/>
<keyword evidence="1" id="KW-1133">Transmembrane helix</keyword>
<evidence type="ECO:0008006" key="4">
    <source>
        <dbReference type="Google" id="ProtNLM"/>
    </source>
</evidence>
<feature type="transmembrane region" description="Helical" evidence="1">
    <location>
        <begin position="222"/>
        <end position="241"/>
    </location>
</feature>
<keyword evidence="3" id="KW-1185">Reference proteome</keyword>
<dbReference type="PANTHER" id="PTHR39470">
    <property type="entry name" value="CHROMOSOME 10, WHOLE GENOME SHOTGUN SEQUENCE"/>
    <property type="match status" value="1"/>
</dbReference>
<keyword evidence="1" id="KW-0812">Transmembrane</keyword>
<feature type="transmembrane region" description="Helical" evidence="1">
    <location>
        <begin position="181"/>
        <end position="201"/>
    </location>
</feature>
<evidence type="ECO:0000313" key="3">
    <source>
        <dbReference type="Proteomes" id="UP000235786"/>
    </source>
</evidence>
<gene>
    <name evidence="2" type="ORF">L207DRAFT_453327</name>
</gene>
<feature type="transmembrane region" description="Helical" evidence="1">
    <location>
        <begin position="150"/>
        <end position="169"/>
    </location>
</feature>
<keyword evidence="1" id="KW-0472">Membrane</keyword>
<accession>A0A2J6RZQ3</accession>
<dbReference type="OrthoDB" id="4218123at2759"/>
<evidence type="ECO:0000256" key="1">
    <source>
        <dbReference type="SAM" id="Phobius"/>
    </source>
</evidence>